<name>A0ABQ8RZN7_PERAM</name>
<keyword evidence="2" id="KW-1185">Reference proteome</keyword>
<proteinExistence type="predicted"/>
<reference evidence="1 2" key="1">
    <citation type="journal article" date="2022" name="Allergy">
        <title>Genome assembly and annotation of Periplaneta americana reveal a comprehensive cockroach allergen profile.</title>
        <authorList>
            <person name="Wang L."/>
            <person name="Xiong Q."/>
            <person name="Saelim N."/>
            <person name="Wang L."/>
            <person name="Nong W."/>
            <person name="Wan A.T."/>
            <person name="Shi M."/>
            <person name="Liu X."/>
            <person name="Cao Q."/>
            <person name="Hui J.H.L."/>
            <person name="Sookrung N."/>
            <person name="Leung T.F."/>
            <person name="Tungtrongchitr A."/>
            <person name="Tsui S.K.W."/>
        </authorList>
    </citation>
    <scope>NUCLEOTIDE SEQUENCE [LARGE SCALE GENOMIC DNA]</scope>
    <source>
        <strain evidence="1">PWHHKU_190912</strain>
    </source>
</reference>
<dbReference type="Gene3D" id="3.30.420.10">
    <property type="entry name" value="Ribonuclease H-like superfamily/Ribonuclease H"/>
    <property type="match status" value="1"/>
</dbReference>
<gene>
    <name evidence="1" type="ORF">ANN_24810</name>
</gene>
<dbReference type="EMBL" id="JAJSOF020000038">
    <property type="protein sequence ID" value="KAJ4427193.1"/>
    <property type="molecule type" value="Genomic_DNA"/>
</dbReference>
<accession>A0ABQ8RZN7</accession>
<comment type="caution">
    <text evidence="1">The sequence shown here is derived from an EMBL/GenBank/DDBJ whole genome shotgun (WGS) entry which is preliminary data.</text>
</comment>
<protein>
    <submittedName>
        <fullName evidence="1">Uncharacterized protein</fullName>
    </submittedName>
</protein>
<evidence type="ECO:0000313" key="2">
    <source>
        <dbReference type="Proteomes" id="UP001148838"/>
    </source>
</evidence>
<organism evidence="1 2">
    <name type="scientific">Periplaneta americana</name>
    <name type="common">American cockroach</name>
    <name type="synonym">Blatta americana</name>
    <dbReference type="NCBI Taxonomy" id="6978"/>
    <lineage>
        <taxon>Eukaryota</taxon>
        <taxon>Metazoa</taxon>
        <taxon>Ecdysozoa</taxon>
        <taxon>Arthropoda</taxon>
        <taxon>Hexapoda</taxon>
        <taxon>Insecta</taxon>
        <taxon>Pterygota</taxon>
        <taxon>Neoptera</taxon>
        <taxon>Polyneoptera</taxon>
        <taxon>Dictyoptera</taxon>
        <taxon>Blattodea</taxon>
        <taxon>Blattoidea</taxon>
        <taxon>Blattidae</taxon>
        <taxon>Blattinae</taxon>
        <taxon>Periplaneta</taxon>
    </lineage>
</organism>
<sequence>MAGLCEGGNEPSGSLKAISNVSTTAHTSHGNLILLQELFHGRLISRGSHFPYPARSPDLSLCDAFLWGILKEQCFIPVPRSLHVLCENIERVMH</sequence>
<dbReference type="InterPro" id="IPR036397">
    <property type="entry name" value="RNaseH_sf"/>
</dbReference>
<dbReference type="Proteomes" id="UP001148838">
    <property type="component" value="Unassembled WGS sequence"/>
</dbReference>
<evidence type="ECO:0000313" key="1">
    <source>
        <dbReference type="EMBL" id="KAJ4427193.1"/>
    </source>
</evidence>